<evidence type="ECO:0000313" key="25">
    <source>
        <dbReference type="Proteomes" id="UP001321760"/>
    </source>
</evidence>
<dbReference type="InterPro" id="IPR018392">
    <property type="entry name" value="LysM"/>
</dbReference>
<keyword evidence="25" id="KW-1185">Reference proteome</keyword>
<keyword evidence="17" id="KW-0624">Polysaccharide degradation</keyword>
<evidence type="ECO:0000256" key="20">
    <source>
        <dbReference type="SAM" id="MobiDB-lite"/>
    </source>
</evidence>
<keyword evidence="10 19" id="KW-0378">Hydrolase</keyword>
<evidence type="ECO:0000256" key="2">
    <source>
        <dbReference type="ARBA" id="ARBA00004609"/>
    </source>
</evidence>
<feature type="domain" description="GH18" evidence="23">
    <location>
        <begin position="19"/>
        <end position="327"/>
    </location>
</feature>
<dbReference type="GO" id="GO:0005576">
    <property type="term" value="C:extracellular region"/>
    <property type="evidence" value="ECO:0007669"/>
    <property type="project" value="UniProtKB-SubCell"/>
</dbReference>
<keyword evidence="8" id="KW-0147">Chitin-binding</keyword>
<evidence type="ECO:0000259" key="23">
    <source>
        <dbReference type="PROSITE" id="PS51910"/>
    </source>
</evidence>
<proteinExistence type="inferred from homology"/>
<keyword evidence="11" id="KW-0146">Chitin degradation</keyword>
<dbReference type="GO" id="GO:0098552">
    <property type="term" value="C:side of membrane"/>
    <property type="evidence" value="ECO:0007669"/>
    <property type="project" value="UniProtKB-KW"/>
</dbReference>
<dbReference type="InterPro" id="IPR050542">
    <property type="entry name" value="Glycosyl_Hydrlase18_Chitinase"/>
</dbReference>
<dbReference type="PANTHER" id="PTHR45708:SF47">
    <property type="entry name" value="ENDOCHITINASE A"/>
    <property type="match status" value="1"/>
</dbReference>
<dbReference type="PROSITE" id="PS51910">
    <property type="entry name" value="GH18_2"/>
    <property type="match status" value="1"/>
</dbReference>
<dbReference type="EC" id="3.2.1.14" evidence="4"/>
<keyword evidence="7" id="KW-0336">GPI-anchor</keyword>
<feature type="compositionally biased region" description="Low complexity" evidence="20">
    <location>
        <begin position="482"/>
        <end position="538"/>
    </location>
</feature>
<evidence type="ECO:0000256" key="4">
    <source>
        <dbReference type="ARBA" id="ARBA00012729"/>
    </source>
</evidence>
<dbReference type="GO" id="GO:0008843">
    <property type="term" value="F:endochitinase activity"/>
    <property type="evidence" value="ECO:0007669"/>
    <property type="project" value="UniProtKB-EC"/>
</dbReference>
<evidence type="ECO:0000256" key="9">
    <source>
        <dbReference type="ARBA" id="ARBA00022729"/>
    </source>
</evidence>
<keyword evidence="16 19" id="KW-0326">Glycosidase</keyword>
<evidence type="ECO:0000256" key="14">
    <source>
        <dbReference type="ARBA" id="ARBA00023277"/>
    </source>
</evidence>
<keyword evidence="9 21" id="KW-0732">Signal</keyword>
<dbReference type="AlphaFoldDB" id="A0AAV9GW39"/>
<protein>
    <recommendedName>
        <fullName evidence="4">chitinase</fullName>
        <ecNumber evidence="4">3.2.1.14</ecNumber>
    </recommendedName>
</protein>
<dbReference type="GO" id="GO:0000272">
    <property type="term" value="P:polysaccharide catabolic process"/>
    <property type="evidence" value="ECO:0007669"/>
    <property type="project" value="UniProtKB-KW"/>
</dbReference>
<dbReference type="PROSITE" id="PS51782">
    <property type="entry name" value="LYSM"/>
    <property type="match status" value="1"/>
</dbReference>
<keyword evidence="6" id="KW-0964">Secreted</keyword>
<feature type="region of interest" description="Disordered" evidence="20">
    <location>
        <begin position="448"/>
        <end position="538"/>
    </location>
</feature>
<dbReference type="SMART" id="SM00257">
    <property type="entry name" value="LysM"/>
    <property type="match status" value="1"/>
</dbReference>
<evidence type="ECO:0000256" key="3">
    <source>
        <dbReference type="ARBA" id="ARBA00004613"/>
    </source>
</evidence>
<dbReference type="GO" id="GO:0005886">
    <property type="term" value="C:plasma membrane"/>
    <property type="evidence" value="ECO:0007669"/>
    <property type="project" value="UniProtKB-SubCell"/>
</dbReference>
<evidence type="ECO:0000256" key="10">
    <source>
        <dbReference type="ARBA" id="ARBA00022801"/>
    </source>
</evidence>
<evidence type="ECO:0000256" key="12">
    <source>
        <dbReference type="ARBA" id="ARBA00023136"/>
    </source>
</evidence>
<feature type="compositionally biased region" description="Acidic residues" evidence="20">
    <location>
        <begin position="471"/>
        <end position="481"/>
    </location>
</feature>
<dbReference type="CDD" id="cd00118">
    <property type="entry name" value="LysM"/>
    <property type="match status" value="1"/>
</dbReference>
<evidence type="ECO:0000256" key="11">
    <source>
        <dbReference type="ARBA" id="ARBA00023024"/>
    </source>
</evidence>
<evidence type="ECO:0000256" key="13">
    <source>
        <dbReference type="ARBA" id="ARBA00023180"/>
    </source>
</evidence>
<dbReference type="InterPro" id="IPR017853">
    <property type="entry name" value="GH"/>
</dbReference>
<dbReference type="GO" id="GO:0006032">
    <property type="term" value="P:chitin catabolic process"/>
    <property type="evidence" value="ECO:0007669"/>
    <property type="project" value="UniProtKB-KW"/>
</dbReference>
<dbReference type="InterPro" id="IPR001223">
    <property type="entry name" value="Glyco_hydro18_cat"/>
</dbReference>
<evidence type="ECO:0000256" key="1">
    <source>
        <dbReference type="ARBA" id="ARBA00000822"/>
    </source>
</evidence>
<organism evidence="24 25">
    <name type="scientific">Podospora aff. communis PSN243</name>
    <dbReference type="NCBI Taxonomy" id="3040156"/>
    <lineage>
        <taxon>Eukaryota</taxon>
        <taxon>Fungi</taxon>
        <taxon>Dikarya</taxon>
        <taxon>Ascomycota</taxon>
        <taxon>Pezizomycotina</taxon>
        <taxon>Sordariomycetes</taxon>
        <taxon>Sordariomycetidae</taxon>
        <taxon>Sordariales</taxon>
        <taxon>Podosporaceae</taxon>
        <taxon>Podospora</taxon>
    </lineage>
</organism>
<dbReference type="SUPFAM" id="SSF54106">
    <property type="entry name" value="LysM domain"/>
    <property type="match status" value="1"/>
</dbReference>
<feature type="chain" id="PRO_5043945117" description="chitinase" evidence="21">
    <location>
        <begin position="20"/>
        <end position="847"/>
    </location>
</feature>
<dbReference type="GO" id="GO:0008061">
    <property type="term" value="F:chitin binding"/>
    <property type="evidence" value="ECO:0007669"/>
    <property type="project" value="UniProtKB-KW"/>
</dbReference>
<keyword evidence="14" id="KW-0119">Carbohydrate metabolism</keyword>
<keyword evidence="12" id="KW-0472">Membrane</keyword>
<evidence type="ECO:0000256" key="8">
    <source>
        <dbReference type="ARBA" id="ARBA00022669"/>
    </source>
</evidence>
<keyword evidence="15" id="KW-0449">Lipoprotein</keyword>
<name>A0AAV9GW39_9PEZI</name>
<evidence type="ECO:0000256" key="17">
    <source>
        <dbReference type="ARBA" id="ARBA00023326"/>
    </source>
</evidence>
<evidence type="ECO:0000256" key="19">
    <source>
        <dbReference type="RuleBase" id="RU000489"/>
    </source>
</evidence>
<keyword evidence="13" id="KW-0325">Glycoprotein</keyword>
<feature type="compositionally biased region" description="Low complexity" evidence="20">
    <location>
        <begin position="448"/>
        <end position="470"/>
    </location>
</feature>
<comment type="subcellular location">
    <subcellularLocation>
        <location evidence="2">Cell membrane</location>
        <topology evidence="2">Lipid-anchor</topology>
        <topology evidence="2">GPI-anchor</topology>
    </subcellularLocation>
    <subcellularLocation>
        <location evidence="3">Secreted</location>
    </subcellularLocation>
</comment>
<comment type="caution">
    <text evidence="24">The sequence shown here is derived from an EMBL/GenBank/DDBJ whole genome shotgun (WGS) entry which is preliminary data.</text>
</comment>
<comment type="catalytic activity">
    <reaction evidence="1">
        <text>Random endo-hydrolysis of N-acetyl-beta-D-glucosaminide (1-&gt;4)-beta-linkages in chitin and chitodextrins.</text>
        <dbReference type="EC" id="3.2.1.14"/>
    </reaction>
</comment>
<evidence type="ECO:0000259" key="22">
    <source>
        <dbReference type="PROSITE" id="PS51782"/>
    </source>
</evidence>
<evidence type="ECO:0000313" key="24">
    <source>
        <dbReference type="EMBL" id="KAK4452873.1"/>
    </source>
</evidence>
<evidence type="ECO:0000256" key="7">
    <source>
        <dbReference type="ARBA" id="ARBA00022622"/>
    </source>
</evidence>
<dbReference type="Gene3D" id="3.20.20.80">
    <property type="entry name" value="Glycosidases"/>
    <property type="match status" value="1"/>
</dbReference>
<feature type="region of interest" description="Disordered" evidence="20">
    <location>
        <begin position="791"/>
        <end position="820"/>
    </location>
</feature>
<feature type="signal peptide" evidence="21">
    <location>
        <begin position="1"/>
        <end position="19"/>
    </location>
</feature>
<evidence type="ECO:0000256" key="15">
    <source>
        <dbReference type="ARBA" id="ARBA00023288"/>
    </source>
</evidence>
<dbReference type="PROSITE" id="PS01095">
    <property type="entry name" value="GH18_1"/>
    <property type="match status" value="1"/>
</dbReference>
<dbReference type="InterPro" id="IPR036779">
    <property type="entry name" value="LysM_dom_sf"/>
</dbReference>
<evidence type="ECO:0000256" key="5">
    <source>
        <dbReference type="ARBA" id="ARBA00022475"/>
    </source>
</evidence>
<gene>
    <name evidence="24" type="ORF">QBC34DRAFT_397213</name>
</gene>
<dbReference type="EMBL" id="MU865922">
    <property type="protein sequence ID" value="KAK4452873.1"/>
    <property type="molecule type" value="Genomic_DNA"/>
</dbReference>
<dbReference type="PANTHER" id="PTHR45708">
    <property type="entry name" value="ENDOCHITINASE"/>
    <property type="match status" value="1"/>
</dbReference>
<dbReference type="CDD" id="cd02877">
    <property type="entry name" value="GH18_hevamine_XipI_class_III"/>
    <property type="match status" value="1"/>
</dbReference>
<dbReference type="Pfam" id="PF01476">
    <property type="entry name" value="LysM"/>
    <property type="match status" value="1"/>
</dbReference>
<dbReference type="InterPro" id="IPR045321">
    <property type="entry name" value="Cts1-like"/>
</dbReference>
<evidence type="ECO:0000256" key="6">
    <source>
        <dbReference type="ARBA" id="ARBA00022525"/>
    </source>
</evidence>
<accession>A0AAV9GW39</accession>
<reference evidence="24" key="2">
    <citation type="submission" date="2023-05" db="EMBL/GenBank/DDBJ databases">
        <authorList>
            <consortium name="Lawrence Berkeley National Laboratory"/>
            <person name="Steindorff A."/>
            <person name="Hensen N."/>
            <person name="Bonometti L."/>
            <person name="Westerberg I."/>
            <person name="Brannstrom I.O."/>
            <person name="Guillou S."/>
            <person name="Cros-Aarteil S."/>
            <person name="Calhoun S."/>
            <person name="Haridas S."/>
            <person name="Kuo A."/>
            <person name="Mondo S."/>
            <person name="Pangilinan J."/>
            <person name="Riley R."/>
            <person name="Labutti K."/>
            <person name="Andreopoulos B."/>
            <person name="Lipzen A."/>
            <person name="Chen C."/>
            <person name="Yanf M."/>
            <person name="Daum C."/>
            <person name="Ng V."/>
            <person name="Clum A."/>
            <person name="Ohm R."/>
            <person name="Martin F."/>
            <person name="Silar P."/>
            <person name="Natvig D."/>
            <person name="Lalanne C."/>
            <person name="Gautier V."/>
            <person name="Ament-Velasquez S.L."/>
            <person name="Kruys A."/>
            <person name="Hutchinson M.I."/>
            <person name="Powell A.J."/>
            <person name="Barry K."/>
            <person name="Miller A.N."/>
            <person name="Grigoriev I.V."/>
            <person name="Debuchy R."/>
            <person name="Gladieux P."/>
            <person name="Thoren M.H."/>
            <person name="Johannesson H."/>
        </authorList>
    </citation>
    <scope>NUCLEOTIDE SEQUENCE</scope>
    <source>
        <strain evidence="24">PSN243</strain>
    </source>
</reference>
<dbReference type="Gene3D" id="3.10.350.10">
    <property type="entry name" value="LysM domain"/>
    <property type="match status" value="1"/>
</dbReference>
<feature type="domain" description="LysM" evidence="22">
    <location>
        <begin position="346"/>
        <end position="389"/>
    </location>
</feature>
<dbReference type="Proteomes" id="UP001321760">
    <property type="component" value="Unassembled WGS sequence"/>
</dbReference>
<evidence type="ECO:0000256" key="21">
    <source>
        <dbReference type="SAM" id="SignalP"/>
    </source>
</evidence>
<feature type="region of interest" description="Disordered" evidence="20">
    <location>
        <begin position="588"/>
        <end position="609"/>
    </location>
</feature>
<dbReference type="SUPFAM" id="SSF51445">
    <property type="entry name" value="(Trans)glycosidases"/>
    <property type="match status" value="1"/>
</dbReference>
<reference evidence="24" key="1">
    <citation type="journal article" date="2023" name="Mol. Phylogenet. Evol.">
        <title>Genome-scale phylogeny and comparative genomics of the fungal order Sordariales.</title>
        <authorList>
            <person name="Hensen N."/>
            <person name="Bonometti L."/>
            <person name="Westerberg I."/>
            <person name="Brannstrom I.O."/>
            <person name="Guillou S."/>
            <person name="Cros-Aarteil S."/>
            <person name="Calhoun S."/>
            <person name="Haridas S."/>
            <person name="Kuo A."/>
            <person name="Mondo S."/>
            <person name="Pangilinan J."/>
            <person name="Riley R."/>
            <person name="LaButti K."/>
            <person name="Andreopoulos B."/>
            <person name="Lipzen A."/>
            <person name="Chen C."/>
            <person name="Yan M."/>
            <person name="Daum C."/>
            <person name="Ng V."/>
            <person name="Clum A."/>
            <person name="Steindorff A."/>
            <person name="Ohm R.A."/>
            <person name="Martin F."/>
            <person name="Silar P."/>
            <person name="Natvig D.O."/>
            <person name="Lalanne C."/>
            <person name="Gautier V."/>
            <person name="Ament-Velasquez S.L."/>
            <person name="Kruys A."/>
            <person name="Hutchinson M.I."/>
            <person name="Powell A.J."/>
            <person name="Barry K."/>
            <person name="Miller A.N."/>
            <person name="Grigoriev I.V."/>
            <person name="Debuchy R."/>
            <person name="Gladieux P."/>
            <person name="Hiltunen Thoren M."/>
            <person name="Johannesson H."/>
        </authorList>
    </citation>
    <scope>NUCLEOTIDE SEQUENCE</scope>
    <source>
        <strain evidence="24">PSN243</strain>
    </source>
</reference>
<comment type="similarity">
    <text evidence="18">Belongs to the glycosyl hydrolase 18 family. Chitinase class III subfamily.</text>
</comment>
<dbReference type="InterPro" id="IPR001579">
    <property type="entry name" value="Glyco_hydro_18_chit_AS"/>
</dbReference>
<evidence type="ECO:0000256" key="16">
    <source>
        <dbReference type="ARBA" id="ARBA00023295"/>
    </source>
</evidence>
<evidence type="ECO:0000256" key="18">
    <source>
        <dbReference type="ARBA" id="ARBA00025727"/>
    </source>
</evidence>
<sequence length="847" mass="86971">MYKTLTVAAFAAAPVLATGKLNAYWGQTGTTRLRTYCDLDTFEYVTVGFVNNSPEFDTSGLNYPGTNFAGNCAVDVYELEGQKSKLLSNCNLIAADIPYCQSKGKKVLLSIGGAPGEGTRYDVTTDANGEYFAQFLWEAFGPKTSSDTPRPFDMIGQPPVVVDGFDFDIEEYFDDDKNGYPAMVNKLHELINGGDFLVTAAPECPLNPQFFKMKKIIDESKFDALFIQFYNNLGCDGKNGGFNFEDWVDYLKDGPSKDALLYVGLPGSPSSANSGYLDFEEATALVESVKDHPKFGGVMVWDMHTSNDNKKGCATFQRTLHDALCGTDTTPETCEPVTPGPTICIEEYIVKGGDTCYDIAHAHNLSLEEFLALNPGESCALEVGDVLCLARGPAPSSSVPAIPSSSAPASSSAIPSSSAIVSSSAIPSSSAVVSSSAYPSSSVSSAGPISSAPSAAPSSVPSSVYSSATSSEEEYCEEESSTESSIVPSSSAPSSAVPSSSVPASVSAVPSSSASSVSSNAPVSSAPSSSVPSSVASSDYSSATSSDDYCYEESSTESSVVPSSAAPSSVVPSSSVPASVSASASAIPSSSASTSVSGSVSVSDAPSSSVPVSSAASSYGPISSASPSVSIPIEYTTSTIYTTICETLTSCAPGTPDCGTQVVTRTIAVSTTVCPVTTTPSATAWPTGWTTSTVYSTKTYTITSCAPTVTDCPGKIGQVTTEIIPVSTTICPITKDWPKPTGGIIIPTWQPDQTVKTSVIDTQFTTVTVPNPGKPSGVKPVGETPAVPIKDVSETKPVGGPVGVAKPSASGWGGSKPGSTSVPVTAGAGRNSALSLSALAAVLFFAL</sequence>
<dbReference type="Pfam" id="PF00704">
    <property type="entry name" value="Glyco_hydro_18"/>
    <property type="match status" value="1"/>
</dbReference>
<keyword evidence="5" id="KW-1003">Cell membrane</keyword>